<name>A0ABU3V6K7_9ACTN</name>
<accession>A0ABU3V6K7</accession>
<dbReference type="EMBL" id="JARAKF010000006">
    <property type="protein sequence ID" value="MDU9001723.1"/>
    <property type="molecule type" value="Genomic_DNA"/>
</dbReference>
<proteinExistence type="predicted"/>
<comment type="caution">
    <text evidence="1">The sequence shown here is derived from an EMBL/GenBank/DDBJ whole genome shotgun (WGS) entry which is preliminary data.</text>
</comment>
<protein>
    <submittedName>
        <fullName evidence="1">Uncharacterized protein</fullName>
    </submittedName>
</protein>
<dbReference type="RefSeq" id="WP_316738662.1">
    <property type="nucleotide sequence ID" value="NZ_JARAKF010000006.1"/>
</dbReference>
<organism evidence="1 2">
    <name type="scientific">Streptomyces mirabilis</name>
    <dbReference type="NCBI Taxonomy" id="68239"/>
    <lineage>
        <taxon>Bacteria</taxon>
        <taxon>Bacillati</taxon>
        <taxon>Actinomycetota</taxon>
        <taxon>Actinomycetes</taxon>
        <taxon>Kitasatosporales</taxon>
        <taxon>Streptomycetaceae</taxon>
        <taxon>Streptomyces</taxon>
    </lineage>
</organism>
<keyword evidence="2" id="KW-1185">Reference proteome</keyword>
<dbReference type="Proteomes" id="UP001257627">
    <property type="component" value="Unassembled WGS sequence"/>
</dbReference>
<sequence length="109" mass="11824">MPTDRTHTFNWTHLPFDQGEPTPGSLLLTAAQRAVSLLGDQWGAAEGPGGRTGHLRTDHTVFTIGVCEAGDVFLRNDKIGDVMHLPHVNANSSPDDIAEQVAEYIGELY</sequence>
<evidence type="ECO:0000313" key="2">
    <source>
        <dbReference type="Proteomes" id="UP001257627"/>
    </source>
</evidence>
<gene>
    <name evidence="1" type="ORF">PU648_57910</name>
</gene>
<reference evidence="1 2" key="1">
    <citation type="submission" date="2023-02" db="EMBL/GenBank/DDBJ databases">
        <authorList>
            <person name="Maleckis M."/>
        </authorList>
    </citation>
    <scope>NUCLEOTIDE SEQUENCE [LARGE SCALE GENOMIC DNA]</scope>
    <source>
        <strain evidence="1 2">P8-A2</strain>
    </source>
</reference>
<evidence type="ECO:0000313" key="1">
    <source>
        <dbReference type="EMBL" id="MDU9001723.1"/>
    </source>
</evidence>